<keyword evidence="4 6" id="KW-1133">Transmembrane helix</keyword>
<feature type="transmembrane region" description="Helical" evidence="6">
    <location>
        <begin position="387"/>
        <end position="405"/>
    </location>
</feature>
<evidence type="ECO:0000313" key="8">
    <source>
        <dbReference type="Proteomes" id="UP000565468"/>
    </source>
</evidence>
<keyword evidence="5 6" id="KW-0472">Membrane</keyword>
<accession>A0A848M663</accession>
<feature type="transmembrane region" description="Helical" evidence="6">
    <location>
        <begin position="57"/>
        <end position="74"/>
    </location>
</feature>
<dbReference type="Pfam" id="PF13440">
    <property type="entry name" value="Polysacc_synt_3"/>
    <property type="match status" value="1"/>
</dbReference>
<feature type="transmembrane region" description="Helical" evidence="6">
    <location>
        <begin position="83"/>
        <end position="107"/>
    </location>
</feature>
<protein>
    <submittedName>
        <fullName evidence="7">Oligosaccharide flippase family protein</fullName>
    </submittedName>
</protein>
<feature type="transmembrane region" description="Helical" evidence="6">
    <location>
        <begin position="365"/>
        <end position="381"/>
    </location>
</feature>
<dbReference type="InterPro" id="IPR050833">
    <property type="entry name" value="Poly_Biosynth_Transport"/>
</dbReference>
<evidence type="ECO:0000256" key="2">
    <source>
        <dbReference type="ARBA" id="ARBA00022475"/>
    </source>
</evidence>
<evidence type="ECO:0000256" key="6">
    <source>
        <dbReference type="SAM" id="Phobius"/>
    </source>
</evidence>
<dbReference type="AlphaFoldDB" id="A0A848M663"/>
<proteinExistence type="predicted"/>
<dbReference type="RefSeq" id="WP_169504486.1">
    <property type="nucleotide sequence ID" value="NZ_JABBPN010000005.1"/>
</dbReference>
<keyword evidence="2" id="KW-1003">Cell membrane</keyword>
<sequence length="452" mass="50276">MQTKLLMKDKRFSNLLQTFGSQIIILIVTLISGVLLARGLGPEGRGQYISITMWANLLYWALSFGVYQTVLYYWRSYENSKKIIFTTLLVYSVFFCCLAVLVAQLIVVPLVMSDYSEDIILAGRIYFFGIIYSAFSDVLMAALAGDEEFKYSNMLRVSLPGLTTLIMTLLFFTDNFTITNALYVSFVMLSSLFLLNLWKIKQKGLFSKQVDWKLMLSAFKYSSKSHGGNVAGLASVNSTQIILSVFLHPSMLGIYATAQSSITPLNAITTTVGITLQPMLTAENRNVIHLRAMKIIRNSILVIGVCSCMLGIILPFAIPFVYGAEFLAAIMPALIMLPSLLLNSISNTYRNALNGIGKTFINTKTEVIVLIVTGVLLYIFLEQLGLIGAAIVTTLSSIVRLLVFFREYKKVISITSFGSMLPRLEDVKETFEALAGLLKKTFNKSYVKRNSA</sequence>
<comment type="caution">
    <text evidence="7">The sequence shown here is derived from an EMBL/GenBank/DDBJ whole genome shotgun (WGS) entry which is preliminary data.</text>
</comment>
<feature type="transmembrane region" description="Helical" evidence="6">
    <location>
        <begin position="119"/>
        <end position="142"/>
    </location>
</feature>
<organism evidence="7 8">
    <name type="scientific">Paenibacillus lemnae</name>
    <dbReference type="NCBI Taxonomy" id="1330551"/>
    <lineage>
        <taxon>Bacteria</taxon>
        <taxon>Bacillati</taxon>
        <taxon>Bacillota</taxon>
        <taxon>Bacilli</taxon>
        <taxon>Bacillales</taxon>
        <taxon>Paenibacillaceae</taxon>
        <taxon>Paenibacillus</taxon>
    </lineage>
</organism>
<dbReference type="PANTHER" id="PTHR30250">
    <property type="entry name" value="PST FAMILY PREDICTED COLANIC ACID TRANSPORTER"/>
    <property type="match status" value="1"/>
</dbReference>
<comment type="subcellular location">
    <subcellularLocation>
        <location evidence="1">Cell membrane</location>
        <topology evidence="1">Multi-pass membrane protein</topology>
    </subcellularLocation>
</comment>
<feature type="transmembrane region" description="Helical" evidence="6">
    <location>
        <begin position="300"/>
        <end position="320"/>
    </location>
</feature>
<feature type="transmembrane region" description="Helical" evidence="6">
    <location>
        <begin position="326"/>
        <end position="345"/>
    </location>
</feature>
<reference evidence="7 8" key="1">
    <citation type="submission" date="2020-04" db="EMBL/GenBank/DDBJ databases">
        <title>Paenibacillus algicola sp. nov., a novel marine bacterium producing alginate lyase.</title>
        <authorList>
            <person name="Huang H."/>
        </authorList>
    </citation>
    <scope>NUCLEOTIDE SEQUENCE [LARGE SCALE GENOMIC DNA]</scope>
    <source>
        <strain evidence="7 8">L7-75</strain>
    </source>
</reference>
<name>A0A848M663_PAELE</name>
<gene>
    <name evidence="7" type="ORF">HII30_07985</name>
</gene>
<evidence type="ECO:0000256" key="5">
    <source>
        <dbReference type="ARBA" id="ARBA00023136"/>
    </source>
</evidence>
<feature type="transmembrane region" description="Helical" evidence="6">
    <location>
        <begin position="178"/>
        <end position="198"/>
    </location>
</feature>
<dbReference type="PANTHER" id="PTHR30250:SF11">
    <property type="entry name" value="O-ANTIGEN TRANSPORTER-RELATED"/>
    <property type="match status" value="1"/>
</dbReference>
<evidence type="ECO:0000256" key="4">
    <source>
        <dbReference type="ARBA" id="ARBA00022989"/>
    </source>
</evidence>
<evidence type="ECO:0000256" key="1">
    <source>
        <dbReference type="ARBA" id="ARBA00004651"/>
    </source>
</evidence>
<feature type="transmembrane region" description="Helical" evidence="6">
    <location>
        <begin position="154"/>
        <end position="172"/>
    </location>
</feature>
<keyword evidence="3 6" id="KW-0812">Transmembrane</keyword>
<evidence type="ECO:0000256" key="3">
    <source>
        <dbReference type="ARBA" id="ARBA00022692"/>
    </source>
</evidence>
<keyword evidence="8" id="KW-1185">Reference proteome</keyword>
<dbReference type="EMBL" id="JABBPN010000005">
    <property type="protein sequence ID" value="NMO95711.1"/>
    <property type="molecule type" value="Genomic_DNA"/>
</dbReference>
<evidence type="ECO:0000313" key="7">
    <source>
        <dbReference type="EMBL" id="NMO95711.1"/>
    </source>
</evidence>
<feature type="transmembrane region" description="Helical" evidence="6">
    <location>
        <begin position="12"/>
        <end position="37"/>
    </location>
</feature>
<dbReference type="Proteomes" id="UP000565468">
    <property type="component" value="Unassembled WGS sequence"/>
</dbReference>
<dbReference type="GO" id="GO:0005886">
    <property type="term" value="C:plasma membrane"/>
    <property type="evidence" value="ECO:0007669"/>
    <property type="project" value="UniProtKB-SubCell"/>
</dbReference>